<dbReference type="KEGG" id="tva:5467317"/>
<dbReference type="Proteomes" id="UP000001542">
    <property type="component" value="Unassembled WGS sequence"/>
</dbReference>
<keyword evidence="1" id="KW-0812">Transmembrane</keyword>
<sequence>MATTPTNKIRHKPGDRDSRVSYFNYNLYLGGTTAGYLLDINNCNIFVETPVYFCYTNYKGPAALFPNIYSDGLMQTSGVTFKEFEGRTITRLEGTPNYTKCFEVSDVIEIDDVHAYKSVKLYDKYAEGKLLLEFTLQDSKIVQIERDINDGNYITFRFGEKPQTPTTLTFLSHVSNVQTTNGKKIGVIYMEGNNKTLNPYVKLDIQSDFIKNNVNQFIVKGYKDTFTGIRETMTFDLKSNEGLKLPFVYEPYTKMSNFILNSDFSFKQLTLDQFADDKVTVTKTTSGTATMTFDTIDYLRDKVTFYTSSGVVVSIILSNNFNIVNNILPIQWNMYYDQTNSKYSIGKLKLQRFSTDITGSNTLTIYLDHQPGVKYSVEEIKSKFGENSQYDVLELVDTSKQITVSFPKNTGIPGFHSGQSIMTQNSKIVDLVKVTTISISAAKFKTFYYHICIAWFGTNNKCDPAAMVYQISDKLDDSSKARDPTLLNTIINSIDFQADLKGIKIEYYVIDTAYTTFGWNIPIFDCTNTKLQDAYSKELYIKSSDKNHVKFGINELNKFTNNTYLTNLNFYDKTQYSGFQNIQGQVTYEHSVFDFANPPIFPATTVFEFDVLDFILLYAIDKSLNFTAIKRFNIGQAEIKLDQVEPLEFAGLTYGTQTILAIRSDPIESYEPMRMDITASKITMTVDYSNSLRFENLNNYRLSIAYRGPENLENPVKFEVTNFNGYAELICGDHGWPDSFRNTEIIKLNPYATTVPIKLLRNTTGPLITTGKYQITNELASTIKSSQLNLKLSNNISFLPDVVFPDLSFDALYLDDHTTRLGGCKAIFENLEIRFNTIAEFDALQVNGNLTVLPGAQIKQIEHSSAKRNGKAIVSNICDIFGKYTTIKWNSDSWPLIILSKDCPQQTGTTEFKFSYDDTILVKTFNTSNFYNNYMGANQRAFIENFKPSEGTLKNLRKPDIWIPPANPSKNWKTYQPQMTVDYIGVTGTFSLKVTDEYNKEHKEQMRDIKPDPDFTPLAEEEFGVIMGNKGKGNGLVIIIVVSLIVLIIAGGIWLGMFFKYNKTLVPLSSSGYSYSISYSWLKKNRKHSDYSYSV</sequence>
<feature type="transmembrane region" description="Helical" evidence="1">
    <location>
        <begin position="1036"/>
        <end position="1059"/>
    </location>
</feature>
<gene>
    <name evidence="2" type="ORF">TVAG_237910</name>
</gene>
<evidence type="ECO:0000256" key="1">
    <source>
        <dbReference type="SAM" id="Phobius"/>
    </source>
</evidence>
<dbReference type="AlphaFoldDB" id="A2DCZ1"/>
<keyword evidence="3" id="KW-1185">Reference proteome</keyword>
<keyword evidence="1" id="KW-1133">Transmembrane helix</keyword>
<reference evidence="2" key="1">
    <citation type="submission" date="2006-10" db="EMBL/GenBank/DDBJ databases">
        <authorList>
            <person name="Amadeo P."/>
            <person name="Zhao Q."/>
            <person name="Wortman J."/>
            <person name="Fraser-Liggett C."/>
            <person name="Carlton J."/>
        </authorList>
    </citation>
    <scope>NUCLEOTIDE SEQUENCE</scope>
    <source>
        <strain evidence="2">G3</strain>
    </source>
</reference>
<keyword evidence="1" id="KW-0472">Membrane</keyword>
<accession>A2DCZ1</accession>
<reference evidence="2" key="2">
    <citation type="journal article" date="2007" name="Science">
        <title>Draft genome sequence of the sexually transmitted pathogen Trichomonas vaginalis.</title>
        <authorList>
            <person name="Carlton J.M."/>
            <person name="Hirt R.P."/>
            <person name="Silva J.C."/>
            <person name="Delcher A.L."/>
            <person name="Schatz M."/>
            <person name="Zhao Q."/>
            <person name="Wortman J.R."/>
            <person name="Bidwell S.L."/>
            <person name="Alsmark U.C.M."/>
            <person name="Besteiro S."/>
            <person name="Sicheritz-Ponten T."/>
            <person name="Noel C.J."/>
            <person name="Dacks J.B."/>
            <person name="Foster P.G."/>
            <person name="Simillion C."/>
            <person name="Van de Peer Y."/>
            <person name="Miranda-Saavedra D."/>
            <person name="Barton G.J."/>
            <person name="Westrop G.D."/>
            <person name="Mueller S."/>
            <person name="Dessi D."/>
            <person name="Fiori P.L."/>
            <person name="Ren Q."/>
            <person name="Paulsen I."/>
            <person name="Zhang H."/>
            <person name="Bastida-Corcuera F.D."/>
            <person name="Simoes-Barbosa A."/>
            <person name="Brown M.T."/>
            <person name="Hayes R.D."/>
            <person name="Mukherjee M."/>
            <person name="Okumura C.Y."/>
            <person name="Schneider R."/>
            <person name="Smith A.J."/>
            <person name="Vanacova S."/>
            <person name="Villalvazo M."/>
            <person name="Haas B.J."/>
            <person name="Pertea M."/>
            <person name="Feldblyum T.V."/>
            <person name="Utterback T.R."/>
            <person name="Shu C.L."/>
            <person name="Osoegawa K."/>
            <person name="de Jong P.J."/>
            <person name="Hrdy I."/>
            <person name="Horvathova L."/>
            <person name="Zubacova Z."/>
            <person name="Dolezal P."/>
            <person name="Malik S.B."/>
            <person name="Logsdon J.M. Jr."/>
            <person name="Henze K."/>
            <person name="Gupta A."/>
            <person name="Wang C.C."/>
            <person name="Dunne R.L."/>
            <person name="Upcroft J.A."/>
            <person name="Upcroft P."/>
            <person name="White O."/>
            <person name="Salzberg S.L."/>
            <person name="Tang P."/>
            <person name="Chiu C.-H."/>
            <person name="Lee Y.-S."/>
            <person name="Embley T.M."/>
            <person name="Coombs G.H."/>
            <person name="Mottram J.C."/>
            <person name="Tachezy J."/>
            <person name="Fraser-Liggett C.M."/>
            <person name="Johnson P.J."/>
        </authorList>
    </citation>
    <scope>NUCLEOTIDE SEQUENCE [LARGE SCALE GENOMIC DNA]</scope>
    <source>
        <strain evidence="2">G3</strain>
    </source>
</reference>
<evidence type="ECO:0000313" key="2">
    <source>
        <dbReference type="EMBL" id="EAY21765.1"/>
    </source>
</evidence>
<name>A2DCZ1_TRIV3</name>
<dbReference type="EMBL" id="DS113188">
    <property type="protein sequence ID" value="EAY21765.1"/>
    <property type="molecule type" value="Genomic_DNA"/>
</dbReference>
<dbReference type="RefSeq" id="XP_001582751.1">
    <property type="nucleotide sequence ID" value="XM_001582701.1"/>
</dbReference>
<organism evidence="2 3">
    <name type="scientific">Trichomonas vaginalis (strain ATCC PRA-98 / G3)</name>
    <dbReference type="NCBI Taxonomy" id="412133"/>
    <lineage>
        <taxon>Eukaryota</taxon>
        <taxon>Metamonada</taxon>
        <taxon>Parabasalia</taxon>
        <taxon>Trichomonadida</taxon>
        <taxon>Trichomonadidae</taxon>
        <taxon>Trichomonas</taxon>
    </lineage>
</organism>
<proteinExistence type="predicted"/>
<protein>
    <submittedName>
        <fullName evidence="2">Uncharacterized protein</fullName>
    </submittedName>
</protein>
<evidence type="ECO:0000313" key="3">
    <source>
        <dbReference type="Proteomes" id="UP000001542"/>
    </source>
</evidence>
<dbReference type="VEuPathDB" id="TrichDB:TVAG_237910"/>
<dbReference type="InParanoid" id="A2DCZ1"/>
<dbReference type="VEuPathDB" id="TrichDB:TVAGG3_0606290"/>